<name>A0A1U9KC06_9BACL</name>
<dbReference type="SUPFAM" id="SSF53850">
    <property type="entry name" value="Periplasmic binding protein-like II"/>
    <property type="match status" value="1"/>
</dbReference>
<dbReference type="CDD" id="cd13639">
    <property type="entry name" value="PBP2_OpuAC_like"/>
    <property type="match status" value="1"/>
</dbReference>
<evidence type="ECO:0000256" key="4">
    <source>
        <dbReference type="ARBA" id="ARBA00023136"/>
    </source>
</evidence>
<sequence length="290" mass="32330">MGMVLAACGGATDNSGENSTEETNNNNDQDAEDGNGTITLVYDNWADQIASSHVLKKAMEDRGFTVELTTATISASWAGVADGSADVLLAAWLPITHNEYYERFKDQLVDLGPNTEGAKIGLVVPEYVTIDSIEELNHNADKFNNQIVGVEPGAGIMQRSEKATDEYGLELELMTSSEAGMMSELQRNYDSEEWIVVTGWTPHWKFAKFDLKFLEDPQGVFGETEEIHTIVRQGLEDDNPGAYKVLDNFHWTLDDMNEVMVDMEDGMEPEEAAAKWVENNQDQVEEWFVE</sequence>
<dbReference type="Pfam" id="PF04069">
    <property type="entry name" value="OpuAC"/>
    <property type="match status" value="1"/>
</dbReference>
<dbReference type="STRING" id="1471761.B0W44_14660"/>
<evidence type="ECO:0000256" key="1">
    <source>
        <dbReference type="ARBA" id="ARBA00004236"/>
    </source>
</evidence>
<dbReference type="GO" id="GO:0015871">
    <property type="term" value="P:choline transport"/>
    <property type="evidence" value="ECO:0007669"/>
    <property type="project" value="TreeGrafter"/>
</dbReference>
<evidence type="ECO:0000313" key="8">
    <source>
        <dbReference type="Proteomes" id="UP000188603"/>
    </source>
</evidence>
<dbReference type="InterPro" id="IPR007210">
    <property type="entry name" value="ABC_Gly_betaine_transp_sub-bd"/>
</dbReference>
<gene>
    <name evidence="7" type="ORF">B0W44_14660</name>
</gene>
<keyword evidence="2" id="KW-0813">Transport</keyword>
<dbReference type="GO" id="GO:0031460">
    <property type="term" value="P:glycine betaine transport"/>
    <property type="evidence" value="ECO:0007669"/>
    <property type="project" value="TreeGrafter"/>
</dbReference>
<protein>
    <submittedName>
        <fullName evidence="7">Glycine/betaine ABC transporter</fullName>
    </submittedName>
</protein>
<evidence type="ECO:0000259" key="6">
    <source>
        <dbReference type="Pfam" id="PF04069"/>
    </source>
</evidence>
<evidence type="ECO:0000313" key="7">
    <source>
        <dbReference type="EMBL" id="AQS57597.1"/>
    </source>
</evidence>
<dbReference type="GO" id="GO:0015226">
    <property type="term" value="F:carnitine transmembrane transporter activity"/>
    <property type="evidence" value="ECO:0007669"/>
    <property type="project" value="TreeGrafter"/>
</dbReference>
<dbReference type="EMBL" id="CP019699">
    <property type="protein sequence ID" value="AQS57597.1"/>
    <property type="molecule type" value="Genomic_DNA"/>
</dbReference>
<dbReference type="Gene3D" id="3.40.190.100">
    <property type="entry name" value="Glycine betaine-binding periplasmic protein, domain 2"/>
    <property type="match status" value="1"/>
</dbReference>
<dbReference type="PANTHER" id="PTHR47737">
    <property type="entry name" value="GLYCINE BETAINE/PROLINE BETAINE TRANSPORT SYSTEM PERMEASE PROTEIN PROW"/>
    <property type="match status" value="1"/>
</dbReference>
<dbReference type="GO" id="GO:0005275">
    <property type="term" value="F:amine transmembrane transporter activity"/>
    <property type="evidence" value="ECO:0007669"/>
    <property type="project" value="TreeGrafter"/>
</dbReference>
<keyword evidence="4" id="KW-0472">Membrane</keyword>
<evidence type="ECO:0000256" key="2">
    <source>
        <dbReference type="ARBA" id="ARBA00022448"/>
    </source>
</evidence>
<accession>A0A1U9KC06</accession>
<evidence type="ECO:0000256" key="5">
    <source>
        <dbReference type="SAM" id="MobiDB-lite"/>
    </source>
</evidence>
<keyword evidence="3" id="KW-1003">Cell membrane</keyword>
<feature type="compositionally biased region" description="Low complexity" evidence="5">
    <location>
        <begin position="12"/>
        <end position="28"/>
    </location>
</feature>
<dbReference type="OrthoDB" id="9787902at2"/>
<feature type="domain" description="ABC-type glycine betaine transport system substrate-binding" evidence="6">
    <location>
        <begin position="37"/>
        <end position="279"/>
    </location>
</feature>
<dbReference type="AlphaFoldDB" id="A0A1U9KC06"/>
<dbReference type="Gene3D" id="3.10.105.10">
    <property type="entry name" value="Dipeptide-binding Protein, Domain 3"/>
    <property type="match status" value="2"/>
</dbReference>
<dbReference type="GO" id="GO:0043190">
    <property type="term" value="C:ATP-binding cassette (ABC) transporter complex"/>
    <property type="evidence" value="ECO:0007669"/>
    <property type="project" value="InterPro"/>
</dbReference>
<organism evidence="7 8">
    <name type="scientific">Novibacillus thermophilus</name>
    <dbReference type="NCBI Taxonomy" id="1471761"/>
    <lineage>
        <taxon>Bacteria</taxon>
        <taxon>Bacillati</taxon>
        <taxon>Bacillota</taxon>
        <taxon>Bacilli</taxon>
        <taxon>Bacillales</taxon>
        <taxon>Thermoactinomycetaceae</taxon>
        <taxon>Novibacillus</taxon>
    </lineage>
</organism>
<reference evidence="7 8" key="1">
    <citation type="journal article" date="2015" name="Int. J. Syst. Evol. Microbiol.">
        <title>Novibacillus thermophilus gen. nov., sp. nov., a Gram-staining-negative and moderately thermophilic member of the family Thermoactinomycetaceae.</title>
        <authorList>
            <person name="Yang G."/>
            <person name="Chen J."/>
            <person name="Zhou S."/>
        </authorList>
    </citation>
    <scope>NUCLEOTIDE SEQUENCE [LARGE SCALE GENOMIC DNA]</scope>
    <source>
        <strain evidence="7 8">SG-1</strain>
    </source>
</reference>
<dbReference type="KEGG" id="ntr:B0W44_14660"/>
<comment type="subcellular location">
    <subcellularLocation>
        <location evidence="1">Cell membrane</location>
    </subcellularLocation>
</comment>
<evidence type="ECO:0000256" key="3">
    <source>
        <dbReference type="ARBA" id="ARBA00022475"/>
    </source>
</evidence>
<dbReference type="PANTHER" id="PTHR47737:SF1">
    <property type="entry name" value="GLYCINE BETAINE_PROLINE BETAINE TRANSPORT SYSTEM PERMEASE PROTEIN PROW"/>
    <property type="match status" value="1"/>
</dbReference>
<dbReference type="Proteomes" id="UP000188603">
    <property type="component" value="Chromosome"/>
</dbReference>
<keyword evidence="8" id="KW-1185">Reference proteome</keyword>
<feature type="region of interest" description="Disordered" evidence="5">
    <location>
        <begin position="9"/>
        <end position="35"/>
    </location>
</feature>
<proteinExistence type="predicted"/>